<dbReference type="EMBL" id="MU855363">
    <property type="protein sequence ID" value="KAK3905293.1"/>
    <property type="molecule type" value="Genomic_DNA"/>
</dbReference>
<reference evidence="3" key="1">
    <citation type="journal article" date="2023" name="Mol. Phylogenet. Evol.">
        <title>Genome-scale phylogeny and comparative genomics of the fungal order Sordariales.</title>
        <authorList>
            <person name="Hensen N."/>
            <person name="Bonometti L."/>
            <person name="Westerberg I."/>
            <person name="Brannstrom I.O."/>
            <person name="Guillou S."/>
            <person name="Cros-Aarteil S."/>
            <person name="Calhoun S."/>
            <person name="Haridas S."/>
            <person name="Kuo A."/>
            <person name="Mondo S."/>
            <person name="Pangilinan J."/>
            <person name="Riley R."/>
            <person name="LaButti K."/>
            <person name="Andreopoulos B."/>
            <person name="Lipzen A."/>
            <person name="Chen C."/>
            <person name="Yan M."/>
            <person name="Daum C."/>
            <person name="Ng V."/>
            <person name="Clum A."/>
            <person name="Steindorff A."/>
            <person name="Ohm R.A."/>
            <person name="Martin F."/>
            <person name="Silar P."/>
            <person name="Natvig D.O."/>
            <person name="Lalanne C."/>
            <person name="Gautier V."/>
            <person name="Ament-Velasquez S.L."/>
            <person name="Kruys A."/>
            <person name="Hutchinson M.I."/>
            <person name="Powell A.J."/>
            <person name="Barry K."/>
            <person name="Miller A.N."/>
            <person name="Grigoriev I.V."/>
            <person name="Debuchy R."/>
            <person name="Gladieux P."/>
            <person name="Hiltunen Thoren M."/>
            <person name="Johannesson H."/>
        </authorList>
    </citation>
    <scope>NUCLEOTIDE SEQUENCE</scope>
    <source>
        <strain evidence="3">CBS 103.79</strain>
    </source>
</reference>
<organism evidence="3 4">
    <name type="scientific">Staphylotrichum tortipilum</name>
    <dbReference type="NCBI Taxonomy" id="2831512"/>
    <lineage>
        <taxon>Eukaryota</taxon>
        <taxon>Fungi</taxon>
        <taxon>Dikarya</taxon>
        <taxon>Ascomycota</taxon>
        <taxon>Pezizomycotina</taxon>
        <taxon>Sordariomycetes</taxon>
        <taxon>Sordariomycetidae</taxon>
        <taxon>Sordariales</taxon>
        <taxon>Chaetomiaceae</taxon>
        <taxon>Staphylotrichum</taxon>
    </lineage>
</organism>
<dbReference type="GO" id="GO:0004674">
    <property type="term" value="F:protein serine/threonine kinase activity"/>
    <property type="evidence" value="ECO:0007669"/>
    <property type="project" value="TreeGrafter"/>
</dbReference>
<keyword evidence="3" id="KW-0418">Kinase</keyword>
<dbReference type="SUPFAM" id="SSF56112">
    <property type="entry name" value="Protein kinase-like (PK-like)"/>
    <property type="match status" value="1"/>
</dbReference>
<keyword evidence="3" id="KW-0808">Transferase</keyword>
<dbReference type="PROSITE" id="PS50011">
    <property type="entry name" value="PROTEIN_KINASE_DOM"/>
    <property type="match status" value="1"/>
</dbReference>
<evidence type="ECO:0000256" key="1">
    <source>
        <dbReference type="SAM" id="MobiDB-lite"/>
    </source>
</evidence>
<dbReference type="Pfam" id="PF00069">
    <property type="entry name" value="Pkinase"/>
    <property type="match status" value="1"/>
</dbReference>
<dbReference type="InterPro" id="IPR051681">
    <property type="entry name" value="Ser/Thr_Kinases-Pseudokinases"/>
</dbReference>
<dbReference type="InterPro" id="IPR011009">
    <property type="entry name" value="Kinase-like_dom_sf"/>
</dbReference>
<dbReference type="GO" id="GO:0005524">
    <property type="term" value="F:ATP binding"/>
    <property type="evidence" value="ECO:0007669"/>
    <property type="project" value="InterPro"/>
</dbReference>
<reference evidence="3" key="2">
    <citation type="submission" date="2023-05" db="EMBL/GenBank/DDBJ databases">
        <authorList>
            <consortium name="Lawrence Berkeley National Laboratory"/>
            <person name="Steindorff A."/>
            <person name="Hensen N."/>
            <person name="Bonometti L."/>
            <person name="Westerberg I."/>
            <person name="Brannstrom I.O."/>
            <person name="Guillou S."/>
            <person name="Cros-Aarteil S."/>
            <person name="Calhoun S."/>
            <person name="Haridas S."/>
            <person name="Kuo A."/>
            <person name="Mondo S."/>
            <person name="Pangilinan J."/>
            <person name="Riley R."/>
            <person name="Labutti K."/>
            <person name="Andreopoulos B."/>
            <person name="Lipzen A."/>
            <person name="Chen C."/>
            <person name="Yanf M."/>
            <person name="Daum C."/>
            <person name="Ng V."/>
            <person name="Clum A."/>
            <person name="Ohm R."/>
            <person name="Martin F."/>
            <person name="Silar P."/>
            <person name="Natvig D."/>
            <person name="Lalanne C."/>
            <person name="Gautier V."/>
            <person name="Ament-Velasquez S.L."/>
            <person name="Kruys A."/>
            <person name="Hutchinson M.I."/>
            <person name="Powell A.J."/>
            <person name="Barry K."/>
            <person name="Miller A.N."/>
            <person name="Grigoriev I.V."/>
            <person name="Debuchy R."/>
            <person name="Gladieux P."/>
            <person name="Thoren M.H."/>
            <person name="Johannesson H."/>
        </authorList>
    </citation>
    <scope>NUCLEOTIDE SEQUENCE</scope>
    <source>
        <strain evidence="3">CBS 103.79</strain>
    </source>
</reference>
<dbReference type="InterPro" id="IPR000719">
    <property type="entry name" value="Prot_kinase_dom"/>
</dbReference>
<evidence type="ECO:0000259" key="2">
    <source>
        <dbReference type="PROSITE" id="PS50011"/>
    </source>
</evidence>
<evidence type="ECO:0000313" key="4">
    <source>
        <dbReference type="Proteomes" id="UP001303889"/>
    </source>
</evidence>
<keyword evidence="4" id="KW-1185">Reference proteome</keyword>
<dbReference type="PANTHER" id="PTHR44329">
    <property type="entry name" value="SERINE/THREONINE-PROTEIN KINASE TNNI3K-RELATED"/>
    <property type="match status" value="1"/>
</dbReference>
<name>A0AAN6MRW2_9PEZI</name>
<feature type="domain" description="Protein kinase" evidence="2">
    <location>
        <begin position="1"/>
        <end position="149"/>
    </location>
</feature>
<accession>A0AAN6MRW2</accession>
<dbReference type="AlphaFoldDB" id="A0AAN6MRW2"/>
<comment type="caution">
    <text evidence="3">The sequence shown here is derived from an EMBL/GenBank/DDBJ whole genome shotgun (WGS) entry which is preliminary data.</text>
</comment>
<protein>
    <submittedName>
        <fullName evidence="3">Kinase-like domain-containing protein</fullName>
    </submittedName>
</protein>
<proteinExistence type="predicted"/>
<feature type="region of interest" description="Disordered" evidence="1">
    <location>
        <begin position="128"/>
        <end position="149"/>
    </location>
</feature>
<sequence length="149" mass="16491">VRAYLEKHSASDEPRRMRWAVQIAEALAFAHQCSVVHGDLNGFNVLLDRRLDAKLADFAGSSLEGLPLLICVTASHERPGDVLCPEADIFALGSTLYEIMAESRPHAGLSETEIEQRYQRGKCLVRTAKGGGNNERHGKRCLSQHNEHT</sequence>
<dbReference type="Proteomes" id="UP001303889">
    <property type="component" value="Unassembled WGS sequence"/>
</dbReference>
<evidence type="ECO:0000313" key="3">
    <source>
        <dbReference type="EMBL" id="KAK3905293.1"/>
    </source>
</evidence>
<gene>
    <name evidence="3" type="ORF">C8A05DRAFT_12879</name>
</gene>
<feature type="non-terminal residue" evidence="3">
    <location>
        <position position="1"/>
    </location>
</feature>
<dbReference type="Gene3D" id="1.10.510.10">
    <property type="entry name" value="Transferase(Phosphotransferase) domain 1"/>
    <property type="match status" value="1"/>
</dbReference>